<dbReference type="PROSITE" id="PS52016">
    <property type="entry name" value="TONB_DEPENDENT_REC_3"/>
    <property type="match status" value="1"/>
</dbReference>
<keyword evidence="21" id="KW-1185">Reference proteome</keyword>
<dbReference type="GO" id="GO:0015344">
    <property type="term" value="F:siderophore uptake transmembrane transporter activity"/>
    <property type="evidence" value="ECO:0007669"/>
    <property type="project" value="TreeGrafter"/>
</dbReference>
<feature type="signal peptide" evidence="17">
    <location>
        <begin position="1"/>
        <end position="21"/>
    </location>
</feature>
<dbReference type="InterPro" id="IPR039426">
    <property type="entry name" value="TonB-dep_rcpt-like"/>
</dbReference>
<keyword evidence="7 17" id="KW-0732">Signal</keyword>
<feature type="region of interest" description="Disordered" evidence="16">
    <location>
        <begin position="26"/>
        <end position="45"/>
    </location>
</feature>
<feature type="domain" description="TonB-dependent receptor plug" evidence="19">
    <location>
        <begin position="90"/>
        <end position="184"/>
    </location>
</feature>
<accession>A0A220UL03</accession>
<evidence type="ECO:0000259" key="19">
    <source>
        <dbReference type="Pfam" id="PF07715"/>
    </source>
</evidence>
<evidence type="ECO:0000256" key="11">
    <source>
        <dbReference type="ARBA" id="ARBA00023136"/>
    </source>
</evidence>
<evidence type="ECO:0000256" key="13">
    <source>
        <dbReference type="ARBA" id="ARBA00023237"/>
    </source>
</evidence>
<evidence type="ECO:0000256" key="6">
    <source>
        <dbReference type="ARBA" id="ARBA00022692"/>
    </source>
</evidence>
<dbReference type="Gene3D" id="2.40.170.20">
    <property type="entry name" value="TonB-dependent receptor, beta-barrel domain"/>
    <property type="match status" value="1"/>
</dbReference>
<evidence type="ECO:0000256" key="5">
    <source>
        <dbReference type="ARBA" id="ARBA00022496"/>
    </source>
</evidence>
<keyword evidence="13 14" id="KW-0998">Cell outer membrane</keyword>
<dbReference type="InterPro" id="IPR037066">
    <property type="entry name" value="Plug_dom_sf"/>
</dbReference>
<evidence type="ECO:0000256" key="9">
    <source>
        <dbReference type="ARBA" id="ARBA00023065"/>
    </source>
</evidence>
<dbReference type="CDD" id="cd01347">
    <property type="entry name" value="ligand_gated_channel"/>
    <property type="match status" value="1"/>
</dbReference>
<dbReference type="InterPro" id="IPR036942">
    <property type="entry name" value="Beta-barrel_TonB_sf"/>
</dbReference>
<dbReference type="InterPro" id="IPR010105">
    <property type="entry name" value="TonB_sidphr_rcpt"/>
</dbReference>
<evidence type="ECO:0000256" key="16">
    <source>
        <dbReference type="SAM" id="MobiDB-lite"/>
    </source>
</evidence>
<name>A0A220UL03_9GAMM</name>
<gene>
    <name evidence="20" type="ORF">CF168_08145</name>
</gene>
<evidence type="ECO:0000256" key="14">
    <source>
        <dbReference type="PROSITE-ProRule" id="PRU01360"/>
    </source>
</evidence>
<comment type="subcellular location">
    <subcellularLocation>
        <location evidence="1 14">Cell outer membrane</location>
        <topology evidence="1 14">Multi-pass membrane protein</topology>
    </subcellularLocation>
</comment>
<keyword evidence="8" id="KW-0408">Iron</keyword>
<keyword evidence="11 14" id="KW-0472">Membrane</keyword>
<dbReference type="Pfam" id="PF00593">
    <property type="entry name" value="TonB_dep_Rec_b-barrel"/>
    <property type="match status" value="1"/>
</dbReference>
<dbReference type="NCBIfam" id="TIGR01783">
    <property type="entry name" value="TonB-siderophor"/>
    <property type="match status" value="1"/>
</dbReference>
<evidence type="ECO:0000259" key="18">
    <source>
        <dbReference type="Pfam" id="PF00593"/>
    </source>
</evidence>
<reference evidence="20 21" key="1">
    <citation type="submission" date="2017-07" db="EMBL/GenBank/DDBJ databases">
        <title>Phenotypical and genomic characterization of a clinical isolate of Shewanella bicestrii sp. nov. producing an extended-spectrum beta-lactamase and a new oxacillinase variant.</title>
        <authorList>
            <person name="Jousset A.B."/>
            <person name="Bonnin R.A."/>
            <person name="Girlich D."/>
            <person name="Dabos L."/>
            <person name="Potron A."/>
            <person name="Dortet L."/>
            <person name="Glaser P."/>
            <person name="Naas T."/>
        </authorList>
    </citation>
    <scope>NUCLEOTIDE SEQUENCE [LARGE SCALE GENOMIC DNA]</scope>
    <source>
        <strain evidence="20 21">JAB-1</strain>
    </source>
</reference>
<dbReference type="EMBL" id="CP022358">
    <property type="protein sequence ID" value="ASK68857.1"/>
    <property type="molecule type" value="Genomic_DNA"/>
</dbReference>
<evidence type="ECO:0000256" key="1">
    <source>
        <dbReference type="ARBA" id="ARBA00004571"/>
    </source>
</evidence>
<dbReference type="Pfam" id="PF07715">
    <property type="entry name" value="Plug"/>
    <property type="match status" value="1"/>
</dbReference>
<keyword evidence="9" id="KW-0406">Ion transport</keyword>
<dbReference type="RefSeq" id="WP_089067552.1">
    <property type="nucleotide sequence ID" value="NZ_CP022358.1"/>
</dbReference>
<feature type="chain" id="PRO_5012533106" evidence="17">
    <location>
        <begin position="22"/>
        <end position="742"/>
    </location>
</feature>
<dbReference type="GO" id="GO:0009279">
    <property type="term" value="C:cell outer membrane"/>
    <property type="evidence" value="ECO:0007669"/>
    <property type="project" value="UniProtKB-SubCell"/>
</dbReference>
<dbReference type="PANTHER" id="PTHR32552">
    <property type="entry name" value="FERRICHROME IRON RECEPTOR-RELATED"/>
    <property type="match status" value="1"/>
</dbReference>
<dbReference type="Proteomes" id="UP000198367">
    <property type="component" value="Chromosome"/>
</dbReference>
<feature type="domain" description="TonB-dependent receptor-like beta-barrel" evidence="18">
    <location>
        <begin position="272"/>
        <end position="710"/>
    </location>
</feature>
<comment type="similarity">
    <text evidence="2 14 15">Belongs to the TonB-dependent receptor family.</text>
</comment>
<dbReference type="AlphaFoldDB" id="A0A220UL03"/>
<proteinExistence type="inferred from homology"/>
<keyword evidence="10 15" id="KW-0798">TonB box</keyword>
<evidence type="ECO:0000256" key="17">
    <source>
        <dbReference type="SAM" id="SignalP"/>
    </source>
</evidence>
<evidence type="ECO:0000256" key="4">
    <source>
        <dbReference type="ARBA" id="ARBA00022452"/>
    </source>
</evidence>
<evidence type="ECO:0000313" key="20">
    <source>
        <dbReference type="EMBL" id="ASK68857.1"/>
    </source>
</evidence>
<sequence>MKSRFAYSILTLALMPHLVLAAAPNAQESKPEQENASAAQAATQASTQALAQTNVQTDTKAPERIVVRGRAMQMYVDKETEIGTKTAVNVMELPQSVQVLTEQLIDDQAARNITDLYRSIAGVSEFSYSGVTFRGFRDDANVFYDGVRGDPYSGFSVPQLFNVQRVEVLKGPASALYGGGEPGGMINYVTKKPTFVERKELTLSTGSYDMMGGSLDFTGGLTEDLAYRLGGYYQQENSFRNNADSMNAEVAGGLLYEISEDTKLTTTFDLIKQDLGGNRLRGVPVDDAGNFLVDPSYNANEKSDFQKMDALVLQAILDHQFTDDFSVKTQLRYLTNDSDQQYHESRGWVDVNGDGKANSADGTIKREYRVQARANDEISLTNDFVYRFNALGFEHEFLFGGDYHYVETEYHYKLATDKTGVGNLNIYELNYGETDPSTYQLKDMDTDGTRANRFGLYLQEHLHFNEQWSLIAGLRFSQFEDYNKKTGFSFSDNAITPRAGLNYRPLESMSFYLNYSESFNPASLSDQEQEGGDGYLDPETGNQIELGMKNEWLDGQFMTTLALYRIEKQNVAQANPLDTGKDDGIPDLVNLGEVRSQGVEWTLVGDLTDNLTMTANYAYNDTEVIKGVTNDSLTNTFGDGKRFANAPRHQAGLWTRYDIQAIDSAIAFGMDYVGEQFSLNGQTVKPHTVFDMSWTTQWDQTQVRVNLKNIFDKEYAVSGFSERNGHFPGEPRNVTLELSHKF</sequence>
<evidence type="ECO:0000256" key="10">
    <source>
        <dbReference type="ARBA" id="ARBA00023077"/>
    </source>
</evidence>
<evidence type="ECO:0000256" key="2">
    <source>
        <dbReference type="ARBA" id="ARBA00009810"/>
    </source>
</evidence>
<keyword evidence="6 14" id="KW-0812">Transmembrane</keyword>
<dbReference type="KEGG" id="sbj:CF168_08145"/>
<keyword evidence="4 14" id="KW-1134">Transmembrane beta strand</keyword>
<dbReference type="InterPro" id="IPR012910">
    <property type="entry name" value="Plug_dom"/>
</dbReference>
<keyword evidence="3 14" id="KW-0813">Transport</keyword>
<keyword evidence="12 20" id="KW-0675">Receptor</keyword>
<evidence type="ECO:0000256" key="8">
    <source>
        <dbReference type="ARBA" id="ARBA00023004"/>
    </source>
</evidence>
<keyword evidence="5" id="KW-0410">Iron transport</keyword>
<evidence type="ECO:0000256" key="12">
    <source>
        <dbReference type="ARBA" id="ARBA00023170"/>
    </source>
</evidence>
<dbReference type="PANTHER" id="PTHR32552:SF68">
    <property type="entry name" value="FERRICHROME OUTER MEMBRANE TRANSPORTER_PHAGE RECEPTOR"/>
    <property type="match status" value="1"/>
</dbReference>
<dbReference type="GO" id="GO:0015891">
    <property type="term" value="P:siderophore transport"/>
    <property type="evidence" value="ECO:0007669"/>
    <property type="project" value="InterPro"/>
</dbReference>
<dbReference type="InterPro" id="IPR000531">
    <property type="entry name" value="Beta-barrel_TonB"/>
</dbReference>
<evidence type="ECO:0000256" key="3">
    <source>
        <dbReference type="ARBA" id="ARBA00022448"/>
    </source>
</evidence>
<dbReference type="GO" id="GO:0038023">
    <property type="term" value="F:signaling receptor activity"/>
    <property type="evidence" value="ECO:0007669"/>
    <property type="project" value="InterPro"/>
</dbReference>
<dbReference type="Gene3D" id="2.170.130.10">
    <property type="entry name" value="TonB-dependent receptor, plug domain"/>
    <property type="match status" value="1"/>
</dbReference>
<evidence type="ECO:0000256" key="7">
    <source>
        <dbReference type="ARBA" id="ARBA00022729"/>
    </source>
</evidence>
<protein>
    <submittedName>
        <fullName evidence="20">TonB-dependent siderophore receptor</fullName>
    </submittedName>
</protein>
<organism evidence="20 21">
    <name type="scientific">Shewanella bicestrii</name>
    <dbReference type="NCBI Taxonomy" id="2018305"/>
    <lineage>
        <taxon>Bacteria</taxon>
        <taxon>Pseudomonadati</taxon>
        <taxon>Pseudomonadota</taxon>
        <taxon>Gammaproteobacteria</taxon>
        <taxon>Alteromonadales</taxon>
        <taxon>Shewanellaceae</taxon>
        <taxon>Shewanella</taxon>
    </lineage>
</organism>
<feature type="compositionally biased region" description="Low complexity" evidence="16">
    <location>
        <begin position="36"/>
        <end position="45"/>
    </location>
</feature>
<dbReference type="SUPFAM" id="SSF56935">
    <property type="entry name" value="Porins"/>
    <property type="match status" value="1"/>
</dbReference>
<evidence type="ECO:0000313" key="21">
    <source>
        <dbReference type="Proteomes" id="UP000198367"/>
    </source>
</evidence>
<evidence type="ECO:0000256" key="15">
    <source>
        <dbReference type="RuleBase" id="RU003357"/>
    </source>
</evidence>